<dbReference type="EMBL" id="KN832971">
    <property type="protein sequence ID" value="KIM91284.1"/>
    <property type="molecule type" value="Genomic_DNA"/>
</dbReference>
<dbReference type="InParanoid" id="A0A0C3GI05"/>
<accession>A0A0C3GI05</accession>
<dbReference type="Proteomes" id="UP000054166">
    <property type="component" value="Unassembled WGS sequence"/>
</dbReference>
<reference evidence="2" key="2">
    <citation type="submission" date="2015-01" db="EMBL/GenBank/DDBJ databases">
        <title>Evolutionary Origins and Diversification of the Mycorrhizal Mutualists.</title>
        <authorList>
            <consortium name="DOE Joint Genome Institute"/>
            <consortium name="Mycorrhizal Genomics Consortium"/>
            <person name="Kohler A."/>
            <person name="Kuo A."/>
            <person name="Nagy L.G."/>
            <person name="Floudas D."/>
            <person name="Copeland A."/>
            <person name="Barry K.W."/>
            <person name="Cichocki N."/>
            <person name="Veneault-Fourrey C."/>
            <person name="LaButti K."/>
            <person name="Lindquist E.A."/>
            <person name="Lipzen A."/>
            <person name="Lundell T."/>
            <person name="Morin E."/>
            <person name="Murat C."/>
            <person name="Riley R."/>
            <person name="Ohm R."/>
            <person name="Sun H."/>
            <person name="Tunlid A."/>
            <person name="Henrissat B."/>
            <person name="Grigoriev I.V."/>
            <person name="Hibbett D.S."/>
            <person name="Martin F."/>
        </authorList>
    </citation>
    <scope>NUCLEOTIDE SEQUENCE [LARGE SCALE GENOMIC DNA]</scope>
    <source>
        <strain evidence="2">F 1598</strain>
    </source>
</reference>
<keyword evidence="2" id="KW-1185">Reference proteome</keyword>
<organism evidence="1 2">
    <name type="scientific">Piloderma croceum (strain F 1598)</name>
    <dbReference type="NCBI Taxonomy" id="765440"/>
    <lineage>
        <taxon>Eukaryota</taxon>
        <taxon>Fungi</taxon>
        <taxon>Dikarya</taxon>
        <taxon>Basidiomycota</taxon>
        <taxon>Agaricomycotina</taxon>
        <taxon>Agaricomycetes</taxon>
        <taxon>Agaricomycetidae</taxon>
        <taxon>Atheliales</taxon>
        <taxon>Atheliaceae</taxon>
        <taxon>Piloderma</taxon>
    </lineage>
</organism>
<proteinExistence type="predicted"/>
<sequence>MDSREEFDLAIYHPHDKNAGSLPRARGSAYITLALSLSRYDTSFRTWPLALSETIYSVTNGRHQLRGRTSKPMPYILYREQMITWTDANICDRNKNDLNPQFHGFILYSLRGAPHKCKLPVPL</sequence>
<reference evidence="1 2" key="1">
    <citation type="submission" date="2014-04" db="EMBL/GenBank/DDBJ databases">
        <authorList>
            <consortium name="DOE Joint Genome Institute"/>
            <person name="Kuo A."/>
            <person name="Tarkka M."/>
            <person name="Buscot F."/>
            <person name="Kohler A."/>
            <person name="Nagy L.G."/>
            <person name="Floudas D."/>
            <person name="Copeland A."/>
            <person name="Barry K.W."/>
            <person name="Cichocki N."/>
            <person name="Veneault-Fourrey C."/>
            <person name="LaButti K."/>
            <person name="Lindquist E.A."/>
            <person name="Lipzen A."/>
            <person name="Lundell T."/>
            <person name="Morin E."/>
            <person name="Murat C."/>
            <person name="Sun H."/>
            <person name="Tunlid A."/>
            <person name="Henrissat B."/>
            <person name="Grigoriev I.V."/>
            <person name="Hibbett D.S."/>
            <person name="Martin F."/>
            <person name="Nordberg H.P."/>
            <person name="Cantor M.N."/>
            <person name="Hua S.X."/>
        </authorList>
    </citation>
    <scope>NUCLEOTIDE SEQUENCE [LARGE SCALE GENOMIC DNA]</scope>
    <source>
        <strain evidence="1 2">F 1598</strain>
    </source>
</reference>
<gene>
    <name evidence="1" type="ORF">PILCRDRAFT_123975</name>
</gene>
<protein>
    <submittedName>
        <fullName evidence="1">Uncharacterized protein</fullName>
    </submittedName>
</protein>
<name>A0A0C3GI05_PILCF</name>
<evidence type="ECO:0000313" key="1">
    <source>
        <dbReference type="EMBL" id="KIM91284.1"/>
    </source>
</evidence>
<dbReference type="AlphaFoldDB" id="A0A0C3GI05"/>
<evidence type="ECO:0000313" key="2">
    <source>
        <dbReference type="Proteomes" id="UP000054166"/>
    </source>
</evidence>
<dbReference type="HOGENOM" id="CLU_2016105_0_0_1"/>